<feature type="domain" description="DUF4350" evidence="3">
    <location>
        <begin position="116"/>
        <end position="325"/>
    </location>
</feature>
<feature type="region of interest" description="Disordered" evidence="1">
    <location>
        <begin position="260"/>
        <end position="298"/>
    </location>
</feature>
<dbReference type="KEGG" id="salf:SMD44_03353"/>
<accession>A0A1Z1WBV7</accession>
<keyword evidence="2" id="KW-0472">Membrane</keyword>
<dbReference type="AlphaFoldDB" id="A0A1Z1WBV7"/>
<organism evidence="4 5">
    <name type="scientific">Streptomyces alboflavus</name>
    <dbReference type="NCBI Taxonomy" id="67267"/>
    <lineage>
        <taxon>Bacteria</taxon>
        <taxon>Bacillati</taxon>
        <taxon>Actinomycetota</taxon>
        <taxon>Actinomycetes</taxon>
        <taxon>Kitasatosporales</taxon>
        <taxon>Streptomycetaceae</taxon>
        <taxon>Streptomyces</taxon>
    </lineage>
</organism>
<dbReference type="InterPro" id="IPR025646">
    <property type="entry name" value="DUF4350"/>
</dbReference>
<dbReference type="eggNOG" id="ENOG502ZY4N">
    <property type="taxonomic scope" value="Bacteria"/>
</dbReference>
<dbReference type="STRING" id="67267.GCA_000716675_07321"/>
<feature type="compositionally biased region" description="Low complexity" evidence="1">
    <location>
        <begin position="23"/>
        <end position="56"/>
    </location>
</feature>
<dbReference type="Proteomes" id="UP000195880">
    <property type="component" value="Chromosome"/>
</dbReference>
<evidence type="ECO:0000313" key="4">
    <source>
        <dbReference type="EMBL" id="ARX83923.1"/>
    </source>
</evidence>
<dbReference type="EMBL" id="CP021748">
    <property type="protein sequence ID" value="ARX83923.1"/>
    <property type="molecule type" value="Genomic_DNA"/>
</dbReference>
<feature type="region of interest" description="Disordered" evidence="1">
    <location>
        <begin position="198"/>
        <end position="231"/>
    </location>
</feature>
<feature type="transmembrane region" description="Helical" evidence="2">
    <location>
        <begin position="88"/>
        <end position="109"/>
    </location>
</feature>
<reference evidence="4 5" key="1">
    <citation type="submission" date="2017-05" db="EMBL/GenBank/DDBJ databases">
        <title>Streptomyces alboflavus Genome sequencing and assembly.</title>
        <authorList>
            <person name="Wang Y."/>
            <person name="Du B."/>
            <person name="Ding Y."/>
            <person name="Liu H."/>
            <person name="Hou Q."/>
            <person name="Liu K."/>
            <person name="Wang C."/>
            <person name="Yao L."/>
        </authorList>
    </citation>
    <scope>NUCLEOTIDE SEQUENCE [LARGE SCALE GENOMIC DNA]</scope>
    <source>
        <strain evidence="4 5">MDJK44</strain>
    </source>
</reference>
<proteinExistence type="predicted"/>
<evidence type="ECO:0000313" key="5">
    <source>
        <dbReference type="Proteomes" id="UP000195880"/>
    </source>
</evidence>
<evidence type="ECO:0000256" key="1">
    <source>
        <dbReference type="SAM" id="MobiDB-lite"/>
    </source>
</evidence>
<protein>
    <recommendedName>
        <fullName evidence="3">DUF4350 domain-containing protein</fullName>
    </recommendedName>
</protein>
<feature type="region of interest" description="Disordered" evidence="1">
    <location>
        <begin position="1"/>
        <end position="76"/>
    </location>
</feature>
<evidence type="ECO:0000256" key="2">
    <source>
        <dbReference type="SAM" id="Phobius"/>
    </source>
</evidence>
<keyword evidence="2" id="KW-1133">Transmembrane helix</keyword>
<keyword evidence="5" id="KW-1185">Reference proteome</keyword>
<feature type="compositionally biased region" description="Pro residues" evidence="1">
    <location>
        <begin position="57"/>
        <end position="70"/>
    </location>
</feature>
<evidence type="ECO:0000259" key="3">
    <source>
        <dbReference type="Pfam" id="PF14258"/>
    </source>
</evidence>
<sequence length="491" mass="50380">MTDSPDTPPRPTPPTHHTPPAPSTGTPGTPGTPGAPTSAPTTLTDAPAATTSGPATDGPPPPADGAPSTPPTSMAATPRQLWTRTRGIVLAAVVLLATAVAIAAVRSGAEHGNLDPRSADPYGSRAVAELLADRGVSTRVVTTTAEAQAAAGPDTTLLVANPDLLTDRQQSRLHDATEGSGGRTVLVAPGSPSVAKLAPGVAADATPSDDSTLSPDCDLPTARRAGPADVGGIRYDSLAPGAEACYVSDGLPSLLVLPTTTAKDGAPETGDNPEDTPQEAPEGSARNTPEKSPARGDTVVLGAPDILHNDRFDKHGNASLALQLLGSRPHLVWYLPSLSDDAVDETADDSFFDLIPSGWLWGTLQLTLAAVLAALWRGRRLGPLVPEKLPVAIRASETAEGRARLYRKADARDRAAAALRSATRTRLAPLIGVPTARAHTPEALLPALTSRLRTPGQDLLPLLFGPPPGDDAALIALADQLDALESEVRTS</sequence>
<keyword evidence="2" id="KW-0812">Transmembrane</keyword>
<dbReference type="Pfam" id="PF14258">
    <property type="entry name" value="DUF4350"/>
    <property type="match status" value="1"/>
</dbReference>
<gene>
    <name evidence="4" type="ORF">SMD44_03353</name>
</gene>
<feature type="compositionally biased region" description="Pro residues" evidence="1">
    <location>
        <begin position="1"/>
        <end position="22"/>
    </location>
</feature>
<name>A0A1Z1WBV7_9ACTN</name>